<dbReference type="OrthoDB" id="9758917at2"/>
<evidence type="ECO:0000313" key="19">
    <source>
        <dbReference type="Proteomes" id="UP000268908"/>
    </source>
</evidence>
<keyword evidence="19" id="KW-1185">Reference proteome</keyword>
<evidence type="ECO:0000256" key="8">
    <source>
        <dbReference type="ARBA" id="ARBA00022737"/>
    </source>
</evidence>
<keyword evidence="6 18" id="KW-0645">Protease</keyword>
<reference evidence="18 19" key="1">
    <citation type="submission" date="2018-10" db="EMBL/GenBank/DDBJ databases">
        <title>Genomic Encyclopedia of Type Strains, Phase IV (KMG-IV): sequencing the most valuable type-strain genomes for metagenomic binning, comparative biology and taxonomic classification.</title>
        <authorList>
            <person name="Goeker M."/>
        </authorList>
    </citation>
    <scope>NUCLEOTIDE SEQUENCE [LARGE SCALE GENOMIC DNA]</scope>
    <source>
        <strain evidence="18 19">DSM 26916</strain>
    </source>
</reference>
<dbReference type="PANTHER" id="PTHR22939:SF130">
    <property type="entry name" value="PERIPLASMIC SERINE ENDOPROTEASE DEGP-LIKE-RELATED"/>
    <property type="match status" value="1"/>
</dbReference>
<feature type="binding site" evidence="15">
    <location>
        <position position="135"/>
    </location>
    <ligand>
        <name>substrate</name>
    </ligand>
</feature>
<evidence type="ECO:0000256" key="10">
    <source>
        <dbReference type="ARBA" id="ARBA00022801"/>
    </source>
</evidence>
<evidence type="ECO:0000256" key="1">
    <source>
        <dbReference type="ARBA" id="ARBA00001772"/>
    </source>
</evidence>
<feature type="signal peptide" evidence="16">
    <location>
        <begin position="1"/>
        <end position="19"/>
    </location>
</feature>
<dbReference type="EC" id="3.4.21.107" evidence="4"/>
<comment type="subcellular location">
    <subcellularLocation>
        <location evidence="2">Periplasm</location>
    </subcellularLocation>
</comment>
<dbReference type="PANTHER" id="PTHR22939">
    <property type="entry name" value="SERINE PROTEASE FAMILY S1C HTRA-RELATED"/>
    <property type="match status" value="1"/>
</dbReference>
<keyword evidence="9" id="KW-0574">Periplasm</keyword>
<dbReference type="InterPro" id="IPR009003">
    <property type="entry name" value="Peptidase_S1_PA"/>
</dbReference>
<evidence type="ECO:0000256" key="4">
    <source>
        <dbReference type="ARBA" id="ARBA00013035"/>
    </source>
</evidence>
<dbReference type="GO" id="GO:0042597">
    <property type="term" value="C:periplasmic space"/>
    <property type="evidence" value="ECO:0007669"/>
    <property type="project" value="UniProtKB-SubCell"/>
</dbReference>
<keyword evidence="7 16" id="KW-0732">Signal</keyword>
<dbReference type="SUPFAM" id="SSF50494">
    <property type="entry name" value="Trypsin-like serine proteases"/>
    <property type="match status" value="1"/>
</dbReference>
<dbReference type="PRINTS" id="PR00834">
    <property type="entry name" value="PROTEASES2C"/>
</dbReference>
<dbReference type="NCBIfam" id="TIGR02037">
    <property type="entry name" value="degP_htrA_DO"/>
    <property type="match status" value="1"/>
</dbReference>
<feature type="domain" description="PDZ" evidence="17">
    <location>
        <begin position="247"/>
        <end position="318"/>
    </location>
</feature>
<dbReference type="Pfam" id="PF13180">
    <property type="entry name" value="PDZ_2"/>
    <property type="match status" value="1"/>
</dbReference>
<dbReference type="EMBL" id="RCCI01000005">
    <property type="protein sequence ID" value="RLJ64974.1"/>
    <property type="molecule type" value="Genomic_DNA"/>
</dbReference>
<evidence type="ECO:0000256" key="15">
    <source>
        <dbReference type="PIRSR" id="PIRSR611782-2"/>
    </source>
</evidence>
<comment type="catalytic activity">
    <reaction evidence="1">
        <text>Acts on substrates that are at least partially unfolded. The cleavage site P1 residue is normally between a pair of hydrophobic residues, such as Val-|-Val.</text>
        <dbReference type="EC" id="3.4.21.107"/>
    </reaction>
</comment>
<gene>
    <name evidence="18" type="ORF">DFR35_1626</name>
</gene>
<dbReference type="FunFam" id="2.40.10.120:FF:000007">
    <property type="entry name" value="Periplasmic serine endoprotease DegP-like"/>
    <property type="match status" value="1"/>
</dbReference>
<evidence type="ECO:0000256" key="12">
    <source>
        <dbReference type="ARBA" id="ARBA00023016"/>
    </source>
</evidence>
<keyword evidence="11" id="KW-0720">Serine protease</keyword>
<dbReference type="InterPro" id="IPR001478">
    <property type="entry name" value="PDZ"/>
</dbReference>
<dbReference type="Proteomes" id="UP000268908">
    <property type="component" value="Unassembled WGS sequence"/>
</dbReference>
<dbReference type="Gene3D" id="2.40.10.120">
    <property type="match status" value="1"/>
</dbReference>
<dbReference type="SUPFAM" id="SSF50156">
    <property type="entry name" value="PDZ domain-like"/>
    <property type="match status" value="2"/>
</dbReference>
<evidence type="ECO:0000256" key="14">
    <source>
        <dbReference type="PIRSR" id="PIRSR611782-1"/>
    </source>
</evidence>
<evidence type="ECO:0000256" key="11">
    <source>
        <dbReference type="ARBA" id="ARBA00022825"/>
    </source>
</evidence>
<evidence type="ECO:0000256" key="16">
    <source>
        <dbReference type="SAM" id="SignalP"/>
    </source>
</evidence>
<dbReference type="PROSITE" id="PS50106">
    <property type="entry name" value="PDZ"/>
    <property type="match status" value="1"/>
</dbReference>
<feature type="active site" description="Charge relay system" evidence="14">
    <location>
        <position position="208"/>
    </location>
</feature>
<evidence type="ECO:0000313" key="18">
    <source>
        <dbReference type="EMBL" id="RLJ64974.1"/>
    </source>
</evidence>
<dbReference type="InterPro" id="IPR036034">
    <property type="entry name" value="PDZ_sf"/>
</dbReference>
<feature type="binding site" evidence="15">
    <location>
        <position position="105"/>
    </location>
    <ligand>
        <name>substrate</name>
    </ligand>
</feature>
<feature type="binding site" evidence="15">
    <location>
        <begin position="206"/>
        <end position="208"/>
    </location>
    <ligand>
        <name>substrate</name>
    </ligand>
</feature>
<dbReference type="CDD" id="cd10839">
    <property type="entry name" value="cpPDZ1_DegP-like"/>
    <property type="match status" value="1"/>
</dbReference>
<evidence type="ECO:0000256" key="3">
    <source>
        <dbReference type="ARBA" id="ARBA00010541"/>
    </source>
</evidence>
<dbReference type="RefSeq" id="WP_121241433.1">
    <property type="nucleotide sequence ID" value="NZ_BHVV01000006.1"/>
</dbReference>
<keyword evidence="12" id="KW-0346">Stress response</keyword>
<accession>A0A497XE36</accession>
<organism evidence="18 19">
    <name type="scientific">Sulfurisoma sediminicola</name>
    <dbReference type="NCBI Taxonomy" id="1381557"/>
    <lineage>
        <taxon>Bacteria</taxon>
        <taxon>Pseudomonadati</taxon>
        <taxon>Pseudomonadota</taxon>
        <taxon>Betaproteobacteria</taxon>
        <taxon>Nitrosomonadales</taxon>
        <taxon>Sterolibacteriaceae</taxon>
        <taxon>Sulfurisoma</taxon>
    </lineage>
</organism>
<dbReference type="InterPro" id="IPR011782">
    <property type="entry name" value="Pept_S1C_Do"/>
</dbReference>
<dbReference type="AlphaFoldDB" id="A0A497XE36"/>
<evidence type="ECO:0000256" key="2">
    <source>
        <dbReference type="ARBA" id="ARBA00004418"/>
    </source>
</evidence>
<name>A0A497XE36_9PROT</name>
<dbReference type="SMART" id="SM00228">
    <property type="entry name" value="PDZ"/>
    <property type="match status" value="2"/>
</dbReference>
<keyword evidence="8" id="KW-0677">Repeat</keyword>
<comment type="similarity">
    <text evidence="3">Belongs to the peptidase S1C family.</text>
</comment>
<dbReference type="Gene3D" id="2.30.42.10">
    <property type="match status" value="2"/>
</dbReference>
<proteinExistence type="inferred from homology"/>
<dbReference type="InterPro" id="IPR001940">
    <property type="entry name" value="Peptidase_S1C"/>
</dbReference>
<evidence type="ECO:0000256" key="7">
    <source>
        <dbReference type="ARBA" id="ARBA00022729"/>
    </source>
</evidence>
<protein>
    <recommendedName>
        <fullName evidence="5">Probable periplasmic serine endoprotease DegP-like</fullName>
        <ecNumber evidence="4">3.4.21.107</ecNumber>
    </recommendedName>
    <alternativeName>
        <fullName evidence="13">Protease Do</fullName>
    </alternativeName>
</protein>
<evidence type="ECO:0000259" key="17">
    <source>
        <dbReference type="PROSITE" id="PS50106"/>
    </source>
</evidence>
<feature type="active site" description="Charge relay system" evidence="14">
    <location>
        <position position="105"/>
    </location>
</feature>
<dbReference type="GO" id="GO:0006508">
    <property type="term" value="P:proteolysis"/>
    <property type="evidence" value="ECO:0007669"/>
    <property type="project" value="UniProtKB-KW"/>
</dbReference>
<evidence type="ECO:0000256" key="6">
    <source>
        <dbReference type="ARBA" id="ARBA00022670"/>
    </source>
</evidence>
<feature type="chain" id="PRO_5039497727" description="Probable periplasmic serine endoprotease DegP-like" evidence="16">
    <location>
        <begin position="20"/>
        <end position="474"/>
    </location>
</feature>
<evidence type="ECO:0000256" key="13">
    <source>
        <dbReference type="ARBA" id="ARBA00032850"/>
    </source>
</evidence>
<feature type="active site" description="Charge relay system" evidence="14">
    <location>
        <position position="135"/>
    </location>
</feature>
<evidence type="ECO:0000256" key="9">
    <source>
        <dbReference type="ARBA" id="ARBA00022764"/>
    </source>
</evidence>
<comment type="caution">
    <text evidence="18">The sequence shown here is derived from an EMBL/GenBank/DDBJ whole genome shotgun (WGS) entry which is preliminary data.</text>
</comment>
<dbReference type="Pfam" id="PF13365">
    <property type="entry name" value="Trypsin_2"/>
    <property type="match status" value="1"/>
</dbReference>
<evidence type="ECO:0000256" key="5">
    <source>
        <dbReference type="ARBA" id="ARBA00013958"/>
    </source>
</evidence>
<keyword evidence="10" id="KW-0378">Hydrolase</keyword>
<dbReference type="GO" id="GO:0004252">
    <property type="term" value="F:serine-type endopeptidase activity"/>
    <property type="evidence" value="ECO:0007669"/>
    <property type="project" value="InterPro"/>
</dbReference>
<sequence>MKRLLLSFWLLCLAGLAFAQSSALPDFADLAEKQGPVVVNISTTQIIRGNRLGMPQFPFDEDDPAFELFKRFIPRHPQVPRDFENKSLGSGFVISADGYILTNAHVVDGADEVVVKLTDKREFKAKVIGSDKRTDVALIKIEASGLPVARLGDTTRLRVGEWVAAIGSPFGFENTVTAGIVSAKGRSLPQENYVPFIQTDVAINPGNSGGPLFNMKGEVIGINSQIFSRSGGYQGIAFAIPIDVAMDVQAQLKSGGKVSRGRLGVTIQEVSKELAESFGLTKPGGALVTAVEKGSPAEKAGIETGDVILKFEGKVVNSSGDLPRMVGSTKPGTRSTVQVWRKGATRDITISVGEMSEEKLAGKAPRGKGGKATEPAVSNKLGLVLSEPSAEQRKQLGVSHGLVVEDVRNGGARTDLRPGDVILALVSKGVHTEINAVEQFNGLLAKFDKNSTITLLVRRGEAQTFITIKGVGDK</sequence>